<dbReference type="PANTHER" id="PTHR48013">
    <property type="entry name" value="DUAL SPECIFICITY MITOGEN-ACTIVATED PROTEIN KINASE KINASE 5-RELATED"/>
    <property type="match status" value="1"/>
</dbReference>
<keyword evidence="2" id="KW-0547">Nucleotide-binding</keyword>
<keyword evidence="4" id="KW-0067">ATP-binding</keyword>
<evidence type="ECO:0000256" key="6">
    <source>
        <dbReference type="ARBA" id="ARBA00038999"/>
    </source>
</evidence>
<evidence type="ECO:0000256" key="3">
    <source>
        <dbReference type="ARBA" id="ARBA00022777"/>
    </source>
</evidence>
<dbReference type="InterPro" id="IPR011009">
    <property type="entry name" value="Kinase-like_dom_sf"/>
</dbReference>
<comment type="caution">
    <text evidence="8">The sequence shown here is derived from an EMBL/GenBank/DDBJ whole genome shotgun (WGS) entry which is preliminary data.</text>
</comment>
<keyword evidence="9" id="KW-1185">Reference proteome</keyword>
<proteinExistence type="inferred from homology"/>
<dbReference type="PROSITE" id="PS50011">
    <property type="entry name" value="PROTEIN_KINASE_DOM"/>
    <property type="match status" value="1"/>
</dbReference>
<dbReference type="Gene3D" id="1.10.510.10">
    <property type="entry name" value="Transferase(Phosphotransferase) domain 1"/>
    <property type="match status" value="1"/>
</dbReference>
<evidence type="ECO:0000256" key="4">
    <source>
        <dbReference type="ARBA" id="ARBA00022840"/>
    </source>
</evidence>
<comment type="similarity">
    <text evidence="5">Belongs to the protein kinase superfamily. STE Ser/Thr protein kinase family. MAP kinase kinase subfamily.</text>
</comment>
<dbReference type="EC" id="2.7.12.2" evidence="6"/>
<keyword evidence="1" id="KW-0808">Transferase</keyword>
<accession>A0A6N8JL13</accession>
<dbReference type="GO" id="GO:0005524">
    <property type="term" value="F:ATP binding"/>
    <property type="evidence" value="ECO:0007669"/>
    <property type="project" value="UniProtKB-KW"/>
</dbReference>
<dbReference type="PANTHER" id="PTHR48013:SF7">
    <property type="entry name" value="SERINE_THREONINE-PROTEIN KINASE SBK2"/>
    <property type="match status" value="1"/>
</dbReference>
<dbReference type="GO" id="GO:0004672">
    <property type="term" value="F:protein kinase activity"/>
    <property type="evidence" value="ECO:0007669"/>
    <property type="project" value="InterPro"/>
</dbReference>
<dbReference type="Pfam" id="PF00069">
    <property type="entry name" value="Pkinase"/>
    <property type="match status" value="1"/>
</dbReference>
<evidence type="ECO:0000256" key="2">
    <source>
        <dbReference type="ARBA" id="ARBA00022741"/>
    </source>
</evidence>
<keyword evidence="3 8" id="KW-0418">Kinase</keyword>
<evidence type="ECO:0000256" key="1">
    <source>
        <dbReference type="ARBA" id="ARBA00022679"/>
    </source>
</evidence>
<dbReference type="SMART" id="SM00220">
    <property type="entry name" value="S_TKc"/>
    <property type="match status" value="1"/>
</dbReference>
<dbReference type="SUPFAM" id="SSF56112">
    <property type="entry name" value="Protein kinase-like (PK-like)"/>
    <property type="match status" value="1"/>
</dbReference>
<gene>
    <name evidence="8" type="ORF">GKZ27_03830</name>
</gene>
<feature type="domain" description="Protein kinase" evidence="7">
    <location>
        <begin position="116"/>
        <end position="379"/>
    </location>
</feature>
<evidence type="ECO:0000313" key="9">
    <source>
        <dbReference type="Proteomes" id="UP000463388"/>
    </source>
</evidence>
<name>A0A6N8JL13_9ACTN</name>
<dbReference type="AlphaFoldDB" id="A0A6N8JL13"/>
<dbReference type="InterPro" id="IPR000719">
    <property type="entry name" value="Prot_kinase_dom"/>
</dbReference>
<dbReference type="EMBL" id="WSRR01000005">
    <property type="protein sequence ID" value="MVX60591.1"/>
    <property type="molecule type" value="Genomic_DNA"/>
</dbReference>
<dbReference type="RefSeq" id="WP_160345173.1">
    <property type="nucleotide sequence ID" value="NZ_JAOAKZ010000023.1"/>
</dbReference>
<evidence type="ECO:0000313" key="8">
    <source>
        <dbReference type="EMBL" id="MVX60591.1"/>
    </source>
</evidence>
<dbReference type="Proteomes" id="UP000463388">
    <property type="component" value="Unassembled WGS sequence"/>
</dbReference>
<reference evidence="8 9" key="1">
    <citation type="submission" date="2019-12" db="EMBL/GenBank/DDBJ databases">
        <title>Microbes associate with the intestines of laboratory mice.</title>
        <authorList>
            <person name="Navarre W."/>
            <person name="Wong E."/>
        </authorList>
    </citation>
    <scope>NUCLEOTIDE SEQUENCE [LARGE SCALE GENOMIC DNA]</scope>
    <source>
        <strain evidence="8 9">NM66_B29</strain>
    </source>
</reference>
<protein>
    <recommendedName>
        <fullName evidence="6">mitogen-activated protein kinase kinase</fullName>
        <ecNumber evidence="6">2.7.12.2</ecNumber>
    </recommendedName>
</protein>
<dbReference type="OrthoDB" id="9762169at2"/>
<sequence length="516" mass="58223">MAQSAALTGLGEIVQEIRGKGHFGNCQKNSQEYVDWCSWILGTRERLLALGAKLSLSTNEAINGVDFDWDDWSSVSAAIERIHAIAYLVEDDVRMAGQETGASNSLRRFETTRHSYERKHSLGNGGAGNVFLVERDDGESFALKILNSQSCANGKKVKRFLREIAFCERVTDAPLLKVVDQGFKQEGELKRPFYVMPLYDNSLRKLMESPKIERASILHMLLALLGSLENFYNDGHVHRDIKPENILLDKDASRLVLADFGVAHINQDLPGLTLQTTRAERLANFKYAAPEQRIADGVIDHRADQYAFGLIINELFTGAVPQGTGYAEIASVSERFSYLDPVVARMISQKQDSRYEGIPILLADIEARKNIEKIEDEVLEFEACVPEPFEISIVSKEWIEPNLVFKLNTSPGADWEQAFRSYMGVTSFSTDGFFLDPQRFGVNGDKILVPNTHGDKGHLADACKEMPRFIDWANEVMRKRLEKERREAHEALVREREDEIRRQESSADINSFLSTL</sequence>
<evidence type="ECO:0000256" key="5">
    <source>
        <dbReference type="ARBA" id="ARBA00038035"/>
    </source>
</evidence>
<evidence type="ECO:0000259" key="7">
    <source>
        <dbReference type="PROSITE" id="PS50011"/>
    </source>
</evidence>
<organism evidence="8 9">
    <name type="scientific">Adlercreutzia mucosicola</name>
    <dbReference type="NCBI Taxonomy" id="580026"/>
    <lineage>
        <taxon>Bacteria</taxon>
        <taxon>Bacillati</taxon>
        <taxon>Actinomycetota</taxon>
        <taxon>Coriobacteriia</taxon>
        <taxon>Eggerthellales</taxon>
        <taxon>Eggerthellaceae</taxon>
        <taxon>Adlercreutzia</taxon>
    </lineage>
</organism>